<feature type="chain" id="PRO_5046093935" description="DUF7136 domain-containing protein" evidence="1">
    <location>
        <begin position="22"/>
        <end position="265"/>
    </location>
</feature>
<keyword evidence="1" id="KW-0732">Signal</keyword>
<evidence type="ECO:0000259" key="2">
    <source>
        <dbReference type="Pfam" id="PF23584"/>
    </source>
</evidence>
<reference evidence="3" key="1">
    <citation type="submission" date="2018-02" db="EMBL/GenBank/DDBJ databases">
        <authorList>
            <person name="Silar P."/>
        </authorList>
    </citation>
    <scope>NUCLEOTIDE SEQUENCE [LARGE SCALE GENOMIC DNA]</scope>
    <source>
        <strain evidence="3">T</strain>
    </source>
</reference>
<keyword evidence="4" id="KW-1185">Reference proteome</keyword>
<evidence type="ECO:0000313" key="4">
    <source>
        <dbReference type="Proteomes" id="UP000280685"/>
    </source>
</evidence>
<feature type="domain" description="DUF7136" evidence="2">
    <location>
        <begin position="21"/>
        <end position="229"/>
    </location>
</feature>
<accession>A0ABY6SCJ6</accession>
<evidence type="ECO:0000313" key="3">
    <source>
        <dbReference type="EMBL" id="VBB80820.1"/>
    </source>
</evidence>
<gene>
    <name evidence="3" type="ORF">PODCO_501129</name>
</gene>
<name>A0ABY6SCJ6_PODCO</name>
<dbReference type="InterPro" id="IPR055560">
    <property type="entry name" value="DUF7136"/>
</dbReference>
<evidence type="ECO:0000256" key="1">
    <source>
        <dbReference type="SAM" id="SignalP"/>
    </source>
</evidence>
<feature type="signal peptide" evidence="1">
    <location>
        <begin position="1"/>
        <end position="21"/>
    </location>
</feature>
<organism evidence="3 4">
    <name type="scientific">Podospora comata</name>
    <dbReference type="NCBI Taxonomy" id="48703"/>
    <lineage>
        <taxon>Eukaryota</taxon>
        <taxon>Fungi</taxon>
        <taxon>Dikarya</taxon>
        <taxon>Ascomycota</taxon>
        <taxon>Pezizomycotina</taxon>
        <taxon>Sordariomycetes</taxon>
        <taxon>Sordariomycetidae</taxon>
        <taxon>Sordariales</taxon>
        <taxon>Podosporaceae</taxon>
        <taxon>Podospora</taxon>
    </lineage>
</organism>
<dbReference type="Pfam" id="PF23584">
    <property type="entry name" value="DUF7136"/>
    <property type="match status" value="1"/>
</dbReference>
<protein>
    <recommendedName>
        <fullName evidence="2">DUF7136 domain-containing protein</fullName>
    </recommendedName>
</protein>
<proteinExistence type="predicted"/>
<sequence>MRLFVWALWSLLGVLGAVAQAANVMEVNLVFPRNETYTTDQQMPVVFAIRNAHLGPLLKPTVRYLIYNNSDLGQSMPQHEHQFLNASWTDHEPYFVYTFINMTVEGSYRVLWITSWAHCNGTGDRMSFISDDKTELLDFTIKKDTPATDLVALTLPGRGQACNASPGVAIGITNDTLAAPFPHNGNCAVMDPVTPVDASSDPCQLSIDEATAERIQTTIQERLCSGLISERPADCPAKENAAQTGAAQGMWCLAAVGGTMGLLLA</sequence>
<dbReference type="Proteomes" id="UP000280685">
    <property type="component" value="Chromosome 5"/>
</dbReference>
<dbReference type="EMBL" id="LR026968">
    <property type="protein sequence ID" value="VBB80820.1"/>
    <property type="molecule type" value="Genomic_DNA"/>
</dbReference>